<feature type="transmembrane region" description="Helical" evidence="10">
    <location>
        <begin position="376"/>
        <end position="399"/>
    </location>
</feature>
<dbReference type="AlphaFoldDB" id="A0A850T9A0"/>
<dbReference type="Pfam" id="PF03023">
    <property type="entry name" value="MurJ"/>
    <property type="match status" value="1"/>
</dbReference>
<keyword evidence="13" id="KW-1185">Reference proteome</keyword>
<feature type="transmembrane region" description="Helical" evidence="10">
    <location>
        <begin position="159"/>
        <end position="180"/>
    </location>
</feature>
<feature type="transmembrane region" description="Helical" evidence="10">
    <location>
        <begin position="86"/>
        <end position="111"/>
    </location>
</feature>
<feature type="transmembrane region" description="Helical" evidence="10">
    <location>
        <begin position="406"/>
        <end position="424"/>
    </location>
</feature>
<evidence type="ECO:0000256" key="6">
    <source>
        <dbReference type="ARBA" id="ARBA00022989"/>
    </source>
</evidence>
<protein>
    <recommendedName>
        <fullName evidence="10">Probable lipid II flippase MurJ</fullName>
    </recommendedName>
</protein>
<dbReference type="RefSeq" id="WP_178366228.1">
    <property type="nucleotide sequence ID" value="NZ_JACADJ010000017.1"/>
</dbReference>
<dbReference type="UniPathway" id="UPA00219"/>
<evidence type="ECO:0000256" key="8">
    <source>
        <dbReference type="ARBA" id="ARBA00060041"/>
    </source>
</evidence>
<dbReference type="CDD" id="cd13123">
    <property type="entry name" value="MATE_MurJ_like"/>
    <property type="match status" value="1"/>
</dbReference>
<dbReference type="GO" id="GO:0005886">
    <property type="term" value="C:plasma membrane"/>
    <property type="evidence" value="ECO:0007669"/>
    <property type="project" value="UniProtKB-SubCell"/>
</dbReference>
<dbReference type="PRINTS" id="PR01806">
    <property type="entry name" value="VIRFACTRMVIN"/>
</dbReference>
<dbReference type="PIRSF" id="PIRSF002869">
    <property type="entry name" value="MviN"/>
    <property type="match status" value="1"/>
</dbReference>
<accession>A0A850T9A0</accession>
<organism evidence="12 13">
    <name type="scientific">Desulfobacter latus</name>
    <dbReference type="NCBI Taxonomy" id="2292"/>
    <lineage>
        <taxon>Bacteria</taxon>
        <taxon>Pseudomonadati</taxon>
        <taxon>Thermodesulfobacteriota</taxon>
        <taxon>Desulfobacteria</taxon>
        <taxon>Desulfobacterales</taxon>
        <taxon>Desulfobacteraceae</taxon>
        <taxon>Desulfobacter</taxon>
    </lineage>
</organism>
<keyword evidence="3 10" id="KW-0812">Transmembrane</keyword>
<evidence type="ECO:0000313" key="12">
    <source>
        <dbReference type="EMBL" id="NWH04777.1"/>
    </source>
</evidence>
<comment type="pathway">
    <text evidence="10">Cell wall biogenesis; peptidoglycan biosynthesis.</text>
</comment>
<feature type="transmembrane region" description="Helical" evidence="10">
    <location>
        <begin position="494"/>
        <end position="515"/>
    </location>
</feature>
<dbReference type="InterPro" id="IPR004268">
    <property type="entry name" value="MurJ"/>
</dbReference>
<comment type="similarity">
    <text evidence="9 10 11">Belongs to the MurJ/MviN family.</text>
</comment>
<evidence type="ECO:0000256" key="7">
    <source>
        <dbReference type="ARBA" id="ARBA00023136"/>
    </source>
</evidence>
<dbReference type="NCBIfam" id="TIGR01695">
    <property type="entry name" value="murJ_mviN"/>
    <property type="match status" value="1"/>
</dbReference>
<dbReference type="HAMAP" id="MF_02078">
    <property type="entry name" value="MurJ_MviN"/>
    <property type="match status" value="1"/>
</dbReference>
<evidence type="ECO:0000256" key="10">
    <source>
        <dbReference type="HAMAP-Rule" id="MF_02078"/>
    </source>
</evidence>
<dbReference type="GO" id="GO:0071555">
    <property type="term" value="P:cell wall organization"/>
    <property type="evidence" value="ECO:0007669"/>
    <property type="project" value="UniProtKB-UniRule"/>
</dbReference>
<dbReference type="Proteomes" id="UP000553343">
    <property type="component" value="Unassembled WGS sequence"/>
</dbReference>
<comment type="function">
    <text evidence="8 10 11">Involved in peptidoglycan biosynthesis. Transports lipid-linked peptidoglycan precursors from the inner to the outer leaflet of the cytoplasmic membrane.</text>
</comment>
<evidence type="ECO:0000256" key="3">
    <source>
        <dbReference type="ARBA" id="ARBA00022692"/>
    </source>
</evidence>
<evidence type="ECO:0000256" key="2">
    <source>
        <dbReference type="ARBA" id="ARBA00022475"/>
    </source>
</evidence>
<dbReference type="GO" id="GO:0015648">
    <property type="term" value="F:lipid-linked peptidoglycan transporter activity"/>
    <property type="evidence" value="ECO:0007669"/>
    <property type="project" value="UniProtKB-UniRule"/>
</dbReference>
<keyword evidence="7 10" id="KW-0472">Membrane</keyword>
<evidence type="ECO:0000313" key="13">
    <source>
        <dbReference type="Proteomes" id="UP000553343"/>
    </source>
</evidence>
<feature type="transmembrane region" description="Helical" evidence="10">
    <location>
        <begin position="336"/>
        <end position="364"/>
    </location>
</feature>
<dbReference type="GO" id="GO:0034204">
    <property type="term" value="P:lipid translocation"/>
    <property type="evidence" value="ECO:0007669"/>
    <property type="project" value="TreeGrafter"/>
</dbReference>
<feature type="transmembrane region" description="Helical" evidence="10">
    <location>
        <begin position="275"/>
        <end position="296"/>
    </location>
</feature>
<dbReference type="GO" id="GO:0009252">
    <property type="term" value="P:peptidoglycan biosynthetic process"/>
    <property type="evidence" value="ECO:0007669"/>
    <property type="project" value="UniProtKB-UniRule"/>
</dbReference>
<feature type="transmembrane region" description="Helical" evidence="10">
    <location>
        <begin position="131"/>
        <end position="152"/>
    </location>
</feature>
<proteinExistence type="inferred from homology"/>
<keyword evidence="4 10" id="KW-0133">Cell shape</keyword>
<name>A0A850T9A0_9BACT</name>
<feature type="transmembrane region" description="Helical" evidence="10">
    <location>
        <begin position="186"/>
        <end position="210"/>
    </location>
</feature>
<dbReference type="PANTHER" id="PTHR47019">
    <property type="entry name" value="LIPID II FLIPPASE MURJ"/>
    <property type="match status" value="1"/>
</dbReference>
<feature type="transmembrane region" description="Helical" evidence="10">
    <location>
        <begin position="55"/>
        <end position="74"/>
    </location>
</feature>
<dbReference type="GO" id="GO:0008360">
    <property type="term" value="P:regulation of cell shape"/>
    <property type="evidence" value="ECO:0007669"/>
    <property type="project" value="UniProtKB-UniRule"/>
</dbReference>
<reference evidence="12 13" key="1">
    <citation type="submission" date="2020-06" db="EMBL/GenBank/DDBJ databases">
        <title>High-quality draft genome of sulfate reducer Desulfobacter latus type strain AcrS2 isolated from marine sediment.</title>
        <authorList>
            <person name="Hoppe M."/>
            <person name="Larsen C.K."/>
            <person name="Marshall I.P.G."/>
            <person name="Schramm A."/>
            <person name="Marietou A.G."/>
        </authorList>
    </citation>
    <scope>NUCLEOTIDE SEQUENCE [LARGE SCALE GENOMIC DNA]</scope>
    <source>
        <strain evidence="12 13">AcRS2</strain>
    </source>
</reference>
<evidence type="ECO:0000256" key="5">
    <source>
        <dbReference type="ARBA" id="ARBA00022984"/>
    </source>
</evidence>
<dbReference type="EMBL" id="JACADJ010000017">
    <property type="protein sequence ID" value="NWH04777.1"/>
    <property type="molecule type" value="Genomic_DNA"/>
</dbReference>
<keyword evidence="2 10" id="KW-1003">Cell membrane</keyword>
<dbReference type="PANTHER" id="PTHR47019:SF1">
    <property type="entry name" value="LIPID II FLIPPASE MURJ"/>
    <property type="match status" value="1"/>
</dbReference>
<keyword evidence="10 11" id="KW-0961">Cell wall biogenesis/degradation</keyword>
<keyword evidence="10 11" id="KW-0813">Transport</keyword>
<evidence type="ECO:0000256" key="4">
    <source>
        <dbReference type="ARBA" id="ARBA00022960"/>
    </source>
</evidence>
<feature type="transmembrane region" description="Helical" evidence="10">
    <location>
        <begin position="231"/>
        <end position="255"/>
    </location>
</feature>
<sequence>MAHFIKKAASISSITLMSRILGMIRDAVIAFIFGAGTVSDAFFIAFRPFDLIRKMMSDGILSISFIPLFAVQFVQNKKDQAVAMFLNALFFISIAGTLLVGFGIYFAPFLIDFFAPGYGAGSYSHTLSCLLFRIMMPYMFIIFFVALCMSVLHARGNFHVPAATPILLNLCIITAVLLFSDRFTPKIVVLAFGVTVGGIVQLAFQVSSLAKLGMFDFKAFVRVHPHVKKAFITLGPSVIGAAAFQINLLVAGLTASKLDSGAVSYLNYAERLVQFPLALVVSPVATVLLSMLSAMAGTRCPETGKNSARVSEFDFFDQPQQTQDCSLLFDAGVRMVFFLIIPATVGIIALNRPIVSLLFGRGAFDLTAVDQTGQCLVFMVLGLWAVAGTRLFVAFHYALSNIRQPFMAGVVSIGCNVLLCRLFVETMGVTGLSLAVSLSAVAGFVLLAVSGPFDIQGRAVLVCACRAVFMSVIMFFLVRWIWGFWAGCSSMIQAAGLVVSIGAGAGCYLLAAHLTSNPEMAMLIRIFFKSK</sequence>
<feature type="transmembrane region" description="Helical" evidence="10">
    <location>
        <begin position="27"/>
        <end position="49"/>
    </location>
</feature>
<keyword evidence="5 10" id="KW-0573">Peptidoglycan synthesis</keyword>
<comment type="caution">
    <text evidence="12">The sequence shown here is derived from an EMBL/GenBank/DDBJ whole genome shotgun (WGS) entry which is preliminary data.</text>
</comment>
<keyword evidence="6 10" id="KW-1133">Transmembrane helix</keyword>
<evidence type="ECO:0000256" key="9">
    <source>
        <dbReference type="ARBA" id="ARBA00061532"/>
    </source>
</evidence>
<dbReference type="InterPro" id="IPR051050">
    <property type="entry name" value="Lipid_II_flippase_MurJ/MviN"/>
</dbReference>
<comment type="subcellular location">
    <subcellularLocation>
        <location evidence="1 10">Cell membrane</location>
        <topology evidence="1 10">Multi-pass membrane protein</topology>
    </subcellularLocation>
</comment>
<evidence type="ECO:0000256" key="11">
    <source>
        <dbReference type="PIRNR" id="PIRNR002869"/>
    </source>
</evidence>
<feature type="transmembrane region" description="Helical" evidence="10">
    <location>
        <begin position="461"/>
        <end position="482"/>
    </location>
</feature>
<feature type="transmembrane region" description="Helical" evidence="10">
    <location>
        <begin position="430"/>
        <end position="449"/>
    </location>
</feature>
<evidence type="ECO:0000256" key="1">
    <source>
        <dbReference type="ARBA" id="ARBA00004651"/>
    </source>
</evidence>
<gene>
    <name evidence="10 12" type="primary">murJ</name>
    <name evidence="12" type="ORF">HXW94_07220</name>
</gene>